<keyword evidence="3 5" id="KW-0698">rRNA processing</keyword>
<feature type="domain" description="RimM N-terminal" evidence="7">
    <location>
        <begin position="4"/>
        <end position="93"/>
    </location>
</feature>
<dbReference type="Gene3D" id="2.30.30.240">
    <property type="entry name" value="PRC-barrel domain"/>
    <property type="match status" value="1"/>
</dbReference>
<dbReference type="SUPFAM" id="SSF50447">
    <property type="entry name" value="Translation proteins"/>
    <property type="match status" value="1"/>
</dbReference>
<evidence type="ECO:0000256" key="6">
    <source>
        <dbReference type="SAM" id="MobiDB-lite"/>
    </source>
</evidence>
<dbReference type="RefSeq" id="WP_251378917.1">
    <property type="nucleotide sequence ID" value="NZ_BAABKP010000001.1"/>
</dbReference>
<comment type="caution">
    <text evidence="9">The sequence shown here is derived from an EMBL/GenBank/DDBJ whole genome shotgun (WGS) entry which is preliminary data.</text>
</comment>
<comment type="subunit">
    <text evidence="5">Binds ribosomal protein uS19.</text>
</comment>
<comment type="function">
    <text evidence="5">An accessory protein needed during the final step in the assembly of 30S ribosomal subunit, possibly for assembly of the head region. Essential for efficient processing of 16S rRNA. May be needed both before and after RbfA during the maturation of 16S rRNA. It has affinity for free ribosomal 30S subunits but not for 70S ribosomes.</text>
</comment>
<feature type="region of interest" description="Disordered" evidence="6">
    <location>
        <begin position="183"/>
        <end position="204"/>
    </location>
</feature>
<dbReference type="InterPro" id="IPR002676">
    <property type="entry name" value="RimM_N"/>
</dbReference>
<gene>
    <name evidence="5 9" type="primary">rimM</name>
    <name evidence="9" type="ORF">GCM10023352_08400</name>
</gene>
<keyword evidence="2 5" id="KW-0690">Ribosome biogenesis</keyword>
<dbReference type="Proteomes" id="UP001500187">
    <property type="component" value="Unassembled WGS sequence"/>
</dbReference>
<dbReference type="HAMAP" id="MF_00014">
    <property type="entry name" value="Ribosome_mat_RimM"/>
    <property type="match status" value="1"/>
</dbReference>
<dbReference type="EMBL" id="BAABKP010000001">
    <property type="protein sequence ID" value="GAA4792253.1"/>
    <property type="molecule type" value="Genomic_DNA"/>
</dbReference>
<evidence type="ECO:0000313" key="9">
    <source>
        <dbReference type="EMBL" id="GAA4792253.1"/>
    </source>
</evidence>
<evidence type="ECO:0000256" key="1">
    <source>
        <dbReference type="ARBA" id="ARBA00022490"/>
    </source>
</evidence>
<dbReference type="PANTHER" id="PTHR33692">
    <property type="entry name" value="RIBOSOME MATURATION FACTOR RIMM"/>
    <property type="match status" value="1"/>
</dbReference>
<dbReference type="InterPro" id="IPR036976">
    <property type="entry name" value="RimM_N_sf"/>
</dbReference>
<evidence type="ECO:0000256" key="5">
    <source>
        <dbReference type="HAMAP-Rule" id="MF_00014"/>
    </source>
</evidence>
<evidence type="ECO:0000256" key="4">
    <source>
        <dbReference type="ARBA" id="ARBA00023186"/>
    </source>
</evidence>
<accession>A0ABP9B8W9</accession>
<dbReference type="Gene3D" id="2.40.30.60">
    <property type="entry name" value="RimM"/>
    <property type="match status" value="1"/>
</dbReference>
<comment type="similarity">
    <text evidence="5">Belongs to the RimM family.</text>
</comment>
<dbReference type="NCBIfam" id="TIGR02273">
    <property type="entry name" value="16S_RimM"/>
    <property type="match status" value="1"/>
</dbReference>
<proteinExistence type="inferred from homology"/>
<evidence type="ECO:0000256" key="2">
    <source>
        <dbReference type="ARBA" id="ARBA00022517"/>
    </source>
</evidence>
<dbReference type="Pfam" id="PF01782">
    <property type="entry name" value="RimM"/>
    <property type="match status" value="1"/>
</dbReference>
<evidence type="ECO:0000313" key="10">
    <source>
        <dbReference type="Proteomes" id="UP001500187"/>
    </source>
</evidence>
<keyword evidence="10" id="KW-1185">Reference proteome</keyword>
<keyword evidence="4 5" id="KW-0143">Chaperone</keyword>
<dbReference type="Pfam" id="PF24986">
    <property type="entry name" value="PRC_RimM"/>
    <property type="match status" value="1"/>
</dbReference>
<sequence length="204" mass="22351">MQVQVARIGKPHGIRGEVTVQLFTDAPEERFAPGATLDIEDFDANSLVGAIAPAGVLTVAGSRWNKKILVVRFKEVANRNNAETMRDTRLTFDSATVGSDDEDGYYEHDLIDLPVYLAQEIGEDGYLPEEPIAHVVGLQTMPTQDLLILENVADGEEVMIPFVEELIPAIDIEEGYVVINPPAGLLELNGSDDEDEEADDSERD</sequence>
<comment type="domain">
    <text evidence="5">The PRC barrel domain binds ribosomal protein uS19.</text>
</comment>
<evidence type="ECO:0000259" key="7">
    <source>
        <dbReference type="Pfam" id="PF01782"/>
    </source>
</evidence>
<comment type="subcellular location">
    <subcellularLocation>
        <location evidence="5">Cytoplasm</location>
    </subcellularLocation>
</comment>
<dbReference type="PANTHER" id="PTHR33692:SF1">
    <property type="entry name" value="RIBOSOME MATURATION FACTOR RIMM"/>
    <property type="match status" value="1"/>
</dbReference>
<feature type="domain" description="Ribosome maturation factor RimM PRC barrel" evidence="8">
    <location>
        <begin position="134"/>
        <end position="185"/>
    </location>
</feature>
<dbReference type="SUPFAM" id="SSF50346">
    <property type="entry name" value="PRC-barrel domain"/>
    <property type="match status" value="1"/>
</dbReference>
<reference evidence="10" key="1">
    <citation type="journal article" date="2019" name="Int. J. Syst. Evol. Microbiol.">
        <title>The Global Catalogue of Microorganisms (GCM) 10K type strain sequencing project: providing services to taxonomists for standard genome sequencing and annotation.</title>
        <authorList>
            <consortium name="The Broad Institute Genomics Platform"/>
            <consortium name="The Broad Institute Genome Sequencing Center for Infectious Disease"/>
            <person name="Wu L."/>
            <person name="Ma J."/>
        </authorList>
    </citation>
    <scope>NUCLEOTIDE SEQUENCE [LARGE SCALE GENOMIC DNA]</scope>
    <source>
        <strain evidence="10">JCM 18541</strain>
    </source>
</reference>
<dbReference type="InterPro" id="IPR011961">
    <property type="entry name" value="RimM"/>
</dbReference>
<dbReference type="InterPro" id="IPR011033">
    <property type="entry name" value="PRC_barrel-like_sf"/>
</dbReference>
<keyword evidence="1 5" id="KW-0963">Cytoplasm</keyword>
<evidence type="ECO:0000256" key="3">
    <source>
        <dbReference type="ARBA" id="ARBA00022552"/>
    </source>
</evidence>
<protein>
    <recommendedName>
        <fullName evidence="5">Ribosome maturation factor RimM</fullName>
    </recommendedName>
</protein>
<feature type="compositionally biased region" description="Acidic residues" evidence="6">
    <location>
        <begin position="190"/>
        <end position="204"/>
    </location>
</feature>
<dbReference type="InterPro" id="IPR056792">
    <property type="entry name" value="PRC_RimM"/>
</dbReference>
<organism evidence="9 10">
    <name type="scientific">Rothia endophytica</name>
    <dbReference type="NCBI Taxonomy" id="1324766"/>
    <lineage>
        <taxon>Bacteria</taxon>
        <taxon>Bacillati</taxon>
        <taxon>Actinomycetota</taxon>
        <taxon>Actinomycetes</taxon>
        <taxon>Micrococcales</taxon>
        <taxon>Micrococcaceae</taxon>
        <taxon>Rothia</taxon>
    </lineage>
</organism>
<name>A0ABP9B8W9_9MICC</name>
<evidence type="ECO:0000259" key="8">
    <source>
        <dbReference type="Pfam" id="PF24986"/>
    </source>
</evidence>
<dbReference type="InterPro" id="IPR009000">
    <property type="entry name" value="Transl_B-barrel_sf"/>
</dbReference>